<evidence type="ECO:0000259" key="1">
    <source>
        <dbReference type="Pfam" id="PF00646"/>
    </source>
</evidence>
<dbReference type="Pfam" id="PF00646">
    <property type="entry name" value="F-box"/>
    <property type="match status" value="1"/>
</dbReference>
<proteinExistence type="predicted"/>
<dbReference type="InterPro" id="IPR001810">
    <property type="entry name" value="F-box_dom"/>
</dbReference>
<dbReference type="Gene3D" id="1.20.1280.50">
    <property type="match status" value="1"/>
</dbReference>
<dbReference type="AlphaFoldDB" id="A0A2P2N5V7"/>
<reference evidence="2" key="1">
    <citation type="submission" date="2018-02" db="EMBL/GenBank/DDBJ databases">
        <title>Rhizophora mucronata_Transcriptome.</title>
        <authorList>
            <person name="Meera S.P."/>
            <person name="Sreeshan A."/>
            <person name="Augustine A."/>
        </authorList>
    </citation>
    <scope>NUCLEOTIDE SEQUENCE</scope>
    <source>
        <tissue evidence="2">Leaf</tissue>
    </source>
</reference>
<accession>A0A2P2N5V7</accession>
<dbReference type="SUPFAM" id="SSF81383">
    <property type="entry name" value="F-box domain"/>
    <property type="match status" value="1"/>
</dbReference>
<dbReference type="InterPro" id="IPR036047">
    <property type="entry name" value="F-box-like_dom_sf"/>
</dbReference>
<sequence>MLADRHLLLPEEIVVFKIFVTLPVVDVVRCASFCKQWYSLIKTHHFKSANLSFCFKISAFGLLQSPLLHPWMKLLVFPF</sequence>
<evidence type="ECO:0000313" key="2">
    <source>
        <dbReference type="EMBL" id="MBX37879.1"/>
    </source>
</evidence>
<name>A0A2P2N5V7_RHIMU</name>
<protein>
    <recommendedName>
        <fullName evidence="1">F-box domain-containing protein</fullName>
    </recommendedName>
</protein>
<organism evidence="2">
    <name type="scientific">Rhizophora mucronata</name>
    <name type="common">Asiatic mangrove</name>
    <dbReference type="NCBI Taxonomy" id="61149"/>
    <lineage>
        <taxon>Eukaryota</taxon>
        <taxon>Viridiplantae</taxon>
        <taxon>Streptophyta</taxon>
        <taxon>Embryophyta</taxon>
        <taxon>Tracheophyta</taxon>
        <taxon>Spermatophyta</taxon>
        <taxon>Magnoliopsida</taxon>
        <taxon>eudicotyledons</taxon>
        <taxon>Gunneridae</taxon>
        <taxon>Pentapetalae</taxon>
        <taxon>rosids</taxon>
        <taxon>fabids</taxon>
        <taxon>Malpighiales</taxon>
        <taxon>Rhizophoraceae</taxon>
        <taxon>Rhizophora</taxon>
    </lineage>
</organism>
<dbReference type="EMBL" id="GGEC01057395">
    <property type="protein sequence ID" value="MBX37879.1"/>
    <property type="molecule type" value="Transcribed_RNA"/>
</dbReference>
<feature type="domain" description="F-box" evidence="1">
    <location>
        <begin position="8"/>
        <end position="47"/>
    </location>
</feature>